<dbReference type="InParanoid" id="A0A316YHV1"/>
<evidence type="ECO:0000259" key="2">
    <source>
        <dbReference type="PROSITE" id="PS50404"/>
    </source>
</evidence>
<dbReference type="PROSITE" id="PS50404">
    <property type="entry name" value="GST_NTER"/>
    <property type="match status" value="1"/>
</dbReference>
<dbReference type="PROSITE" id="PS50405">
    <property type="entry name" value="GST_CTER"/>
    <property type="match status" value="1"/>
</dbReference>
<dbReference type="InterPro" id="IPR004045">
    <property type="entry name" value="Glutathione_S-Trfase_N"/>
</dbReference>
<dbReference type="CDD" id="cd03046">
    <property type="entry name" value="GST_N_GTT1_like"/>
    <property type="match status" value="1"/>
</dbReference>
<dbReference type="RefSeq" id="XP_025376328.1">
    <property type="nucleotide sequence ID" value="XM_025522032.1"/>
</dbReference>
<proteinExistence type="inferred from homology"/>
<dbReference type="GO" id="GO:0016740">
    <property type="term" value="F:transferase activity"/>
    <property type="evidence" value="ECO:0007669"/>
    <property type="project" value="UniProtKB-KW"/>
</dbReference>
<dbReference type="Gene3D" id="1.20.1050.10">
    <property type="match status" value="1"/>
</dbReference>
<feature type="domain" description="GST C-terminal" evidence="3">
    <location>
        <begin position="97"/>
        <end position="229"/>
    </location>
</feature>
<name>A0A316YHV1_9BASI</name>
<dbReference type="SFLD" id="SFLDS00019">
    <property type="entry name" value="Glutathione_Transferase_(cytos"/>
    <property type="match status" value="1"/>
</dbReference>
<organism evidence="4 5">
    <name type="scientific">Acaromyces ingoldii</name>
    <dbReference type="NCBI Taxonomy" id="215250"/>
    <lineage>
        <taxon>Eukaryota</taxon>
        <taxon>Fungi</taxon>
        <taxon>Dikarya</taxon>
        <taxon>Basidiomycota</taxon>
        <taxon>Ustilaginomycotina</taxon>
        <taxon>Exobasidiomycetes</taxon>
        <taxon>Exobasidiales</taxon>
        <taxon>Cryptobasidiaceae</taxon>
        <taxon>Acaromyces</taxon>
    </lineage>
</organism>
<comment type="similarity">
    <text evidence="1">Belongs to the GST superfamily.</text>
</comment>
<feature type="domain" description="GST N-terminal" evidence="2">
    <location>
        <begin position="1"/>
        <end position="89"/>
    </location>
</feature>
<dbReference type="Proteomes" id="UP000245768">
    <property type="component" value="Unassembled WGS sequence"/>
</dbReference>
<keyword evidence="4" id="KW-0808">Transferase</keyword>
<dbReference type="GeneID" id="37043948"/>
<evidence type="ECO:0000313" key="5">
    <source>
        <dbReference type="Proteomes" id="UP000245768"/>
    </source>
</evidence>
<dbReference type="EMBL" id="KZ819637">
    <property type="protein sequence ID" value="PWN89130.1"/>
    <property type="molecule type" value="Genomic_DNA"/>
</dbReference>
<dbReference type="InterPro" id="IPR010987">
    <property type="entry name" value="Glutathione-S-Trfase_C-like"/>
</dbReference>
<dbReference type="InterPro" id="IPR004046">
    <property type="entry name" value="GST_C"/>
</dbReference>
<protein>
    <submittedName>
        <fullName evidence="4">Glutathione S-transferase</fullName>
    </submittedName>
</protein>
<dbReference type="PANTHER" id="PTHR44051">
    <property type="entry name" value="GLUTATHIONE S-TRANSFERASE-RELATED"/>
    <property type="match status" value="1"/>
</dbReference>
<dbReference type="SFLD" id="SFLDG00358">
    <property type="entry name" value="Main_(cytGST)"/>
    <property type="match status" value="1"/>
</dbReference>
<dbReference type="InterPro" id="IPR036249">
    <property type="entry name" value="Thioredoxin-like_sf"/>
</dbReference>
<dbReference type="OrthoDB" id="2098326at2759"/>
<dbReference type="SUPFAM" id="SSF52833">
    <property type="entry name" value="Thioredoxin-like"/>
    <property type="match status" value="1"/>
</dbReference>
<dbReference type="InterPro" id="IPR036282">
    <property type="entry name" value="Glutathione-S-Trfase_C_sf"/>
</dbReference>
<sequence>MPAPTLFCLENSRAFRVAWLANELGVDLNVRYYPRIEGKKAVPEMARDSGYTLGKSPCIQDAGPKGEELSVVESGNCMQYLAERYKPGSPLFPSTDNFAARTAVIGWIDFAETIMTHSLPIIYAQWFARPGDEGAVENFADKASGNVHKDLALAEEALQKGQYLCGDAFTAADIAVAFSCEYVIVKKVGIKDGESDFPKVVAWLKRLEEREAYRKTYDETIKSGVKYDFNMLKL</sequence>
<keyword evidence="5" id="KW-1185">Reference proteome</keyword>
<evidence type="ECO:0000259" key="3">
    <source>
        <dbReference type="PROSITE" id="PS50405"/>
    </source>
</evidence>
<dbReference type="PANTHER" id="PTHR44051:SF9">
    <property type="entry name" value="GLUTATHIONE S-TRANSFERASE 1"/>
    <property type="match status" value="1"/>
</dbReference>
<accession>A0A316YHV1</accession>
<dbReference type="Gene3D" id="3.40.30.10">
    <property type="entry name" value="Glutaredoxin"/>
    <property type="match status" value="1"/>
</dbReference>
<dbReference type="Pfam" id="PF00043">
    <property type="entry name" value="GST_C"/>
    <property type="match status" value="1"/>
</dbReference>
<dbReference type="AlphaFoldDB" id="A0A316YHV1"/>
<gene>
    <name evidence="4" type="ORF">FA10DRAFT_267725</name>
</gene>
<dbReference type="SUPFAM" id="SSF47616">
    <property type="entry name" value="GST C-terminal domain-like"/>
    <property type="match status" value="1"/>
</dbReference>
<evidence type="ECO:0000256" key="1">
    <source>
        <dbReference type="ARBA" id="ARBA00007409"/>
    </source>
</evidence>
<evidence type="ECO:0000313" key="4">
    <source>
        <dbReference type="EMBL" id="PWN89130.1"/>
    </source>
</evidence>
<dbReference type="STRING" id="215250.A0A316YHV1"/>
<dbReference type="InterPro" id="IPR040079">
    <property type="entry name" value="Glutathione_S-Trfase"/>
</dbReference>
<reference evidence="4" key="1">
    <citation type="journal article" date="2018" name="Mol. Biol. Evol.">
        <title>Broad Genomic Sampling Reveals a Smut Pathogenic Ancestry of the Fungal Clade Ustilaginomycotina.</title>
        <authorList>
            <person name="Kijpornyongpan T."/>
            <person name="Mondo S.J."/>
            <person name="Barry K."/>
            <person name="Sandor L."/>
            <person name="Lee J."/>
            <person name="Lipzen A."/>
            <person name="Pangilinan J."/>
            <person name="LaButti K."/>
            <person name="Hainaut M."/>
            <person name="Henrissat B."/>
            <person name="Grigoriev I.V."/>
            <person name="Spatafora J.W."/>
            <person name="Aime M.C."/>
        </authorList>
    </citation>
    <scope>NUCLEOTIDE SEQUENCE [LARGE SCALE GENOMIC DNA]</scope>
    <source>
        <strain evidence="4">MCA 4198</strain>
    </source>
</reference>